<feature type="region of interest" description="Disordered" evidence="1">
    <location>
        <begin position="18"/>
        <end position="62"/>
    </location>
</feature>
<dbReference type="PANTHER" id="PTHR43569:SF2">
    <property type="entry name" value="AMIDOHYDROLASE-RELATED DOMAIN-CONTAINING PROTEIN"/>
    <property type="match status" value="1"/>
</dbReference>
<dbReference type="EMBL" id="SEOQ01000565">
    <property type="protein sequence ID" value="TFY60398.1"/>
    <property type="molecule type" value="Genomic_DNA"/>
</dbReference>
<dbReference type="Proteomes" id="UP000298327">
    <property type="component" value="Unassembled WGS sequence"/>
</dbReference>
<protein>
    <recommendedName>
        <fullName evidence="4">Amidohydrolase-related domain-containing protein</fullName>
    </recommendedName>
</protein>
<evidence type="ECO:0000313" key="2">
    <source>
        <dbReference type="EMBL" id="TFY60398.1"/>
    </source>
</evidence>
<evidence type="ECO:0008006" key="4">
    <source>
        <dbReference type="Google" id="ProtNLM"/>
    </source>
</evidence>
<evidence type="ECO:0000313" key="3">
    <source>
        <dbReference type="Proteomes" id="UP000298327"/>
    </source>
</evidence>
<organism evidence="2 3">
    <name type="scientific">Dentipellis fragilis</name>
    <dbReference type="NCBI Taxonomy" id="205917"/>
    <lineage>
        <taxon>Eukaryota</taxon>
        <taxon>Fungi</taxon>
        <taxon>Dikarya</taxon>
        <taxon>Basidiomycota</taxon>
        <taxon>Agaricomycotina</taxon>
        <taxon>Agaricomycetes</taxon>
        <taxon>Russulales</taxon>
        <taxon>Hericiaceae</taxon>
        <taxon>Dentipellis</taxon>
    </lineage>
</organism>
<dbReference type="OrthoDB" id="2135488at2759"/>
<comment type="caution">
    <text evidence="2">The sequence shown here is derived from an EMBL/GenBank/DDBJ whole genome shotgun (WGS) entry which is preliminary data.</text>
</comment>
<keyword evidence="3" id="KW-1185">Reference proteome</keyword>
<accession>A0A4Y9YEX0</accession>
<dbReference type="Gene3D" id="3.20.20.140">
    <property type="entry name" value="Metal-dependent hydrolases"/>
    <property type="match status" value="1"/>
</dbReference>
<name>A0A4Y9YEX0_9AGAM</name>
<sequence>MSDDNTLTVAVEDYPIAPPLSPGVGARRKGPKTLPRLPLSAFSPPNSGVSESFPLPPSPSTVHPDRVVDASVSVLTEWKKQAASAKELEGRAGAVVVKVATVAEVDGLEAHGVPILSAQVPFNLEDPELPTLPTAKFPVGLATTFTKPSEAAVKGLTAALKAGHIVDIDVQVDVADGDKAWEDLEEFLTKATADTAGAGTIVLSNILPPPHDLELPIVKLLSHPTYMSYQAHVASLSLFPNLFLKFLPPTWNAPTPPTPPPGQETAAISKEKKEWKRRIKMYLGPAVEAFGFQRVLFGSSPSPTSHASSTLGDWYEIARESFGELGVEQEDVDAVFGGNASRVYAPRP</sequence>
<dbReference type="AlphaFoldDB" id="A0A4Y9YEX0"/>
<dbReference type="InterPro" id="IPR052350">
    <property type="entry name" value="Metallo-dep_Lactonases"/>
</dbReference>
<dbReference type="STRING" id="205917.A0A4Y9YEX0"/>
<dbReference type="InterPro" id="IPR032466">
    <property type="entry name" value="Metal_Hydrolase"/>
</dbReference>
<dbReference type="PANTHER" id="PTHR43569">
    <property type="entry name" value="AMIDOHYDROLASE"/>
    <property type="match status" value="1"/>
</dbReference>
<reference evidence="2 3" key="1">
    <citation type="submission" date="2019-02" db="EMBL/GenBank/DDBJ databases">
        <title>Genome sequencing of the rare red list fungi Dentipellis fragilis.</title>
        <authorList>
            <person name="Buettner E."/>
            <person name="Kellner H."/>
        </authorList>
    </citation>
    <scope>NUCLEOTIDE SEQUENCE [LARGE SCALE GENOMIC DNA]</scope>
    <source>
        <strain evidence="2 3">DSM 105465</strain>
    </source>
</reference>
<evidence type="ECO:0000256" key="1">
    <source>
        <dbReference type="SAM" id="MobiDB-lite"/>
    </source>
</evidence>
<gene>
    <name evidence="2" type="ORF">EVG20_g7437</name>
</gene>
<proteinExistence type="predicted"/>
<dbReference type="SUPFAM" id="SSF51556">
    <property type="entry name" value="Metallo-dependent hydrolases"/>
    <property type="match status" value="1"/>
</dbReference>